<reference evidence="3" key="1">
    <citation type="submission" date="2016-10" db="EMBL/GenBank/DDBJ databases">
        <authorList>
            <person name="Varghese N."/>
            <person name="Submissions S."/>
        </authorList>
    </citation>
    <scope>NUCLEOTIDE SEQUENCE [LARGE SCALE GENOMIC DNA]</scope>
    <source>
        <strain evidence="3">DSM 11578</strain>
    </source>
</reference>
<gene>
    <name evidence="2" type="ORF">SAMN04488079_10112</name>
</gene>
<keyword evidence="1" id="KW-1133">Transmembrane helix</keyword>
<dbReference type="Proteomes" id="UP000198924">
    <property type="component" value="Unassembled WGS sequence"/>
</dbReference>
<feature type="transmembrane region" description="Helical" evidence="1">
    <location>
        <begin position="6"/>
        <end position="23"/>
    </location>
</feature>
<name>A0A1I3TSW1_9GAMM</name>
<dbReference type="OrthoDB" id="8535964at2"/>
<dbReference type="RefSeq" id="WP_091711157.1">
    <property type="nucleotide sequence ID" value="NZ_FOSH01000001.1"/>
</dbReference>
<accession>A0A1I3TSW1</accession>
<evidence type="ECO:0000313" key="2">
    <source>
        <dbReference type="EMBL" id="SFJ73702.1"/>
    </source>
</evidence>
<keyword evidence="3" id="KW-1185">Reference proteome</keyword>
<sequence>MNADAIYVLILALFSSSCLFAMYRHHHRQVLISRQQLFDDCHTLIELTSSVTDEQGYTSIYADWNDTRVKLSVEVDNLTARKLPVMWMHITLFRTHKDCSGTTLDILARPQNTESFSPSWQWVKPVMPLAGWPQHARYMTKTQPPLLTSIDKDVKDLFADVRCKELLITPGAIRLTYLAKQSDRGHYLLLRAINFDNKPIESSLIMGLLHKLDALAGHMPEVQNEAA</sequence>
<evidence type="ECO:0000313" key="3">
    <source>
        <dbReference type="Proteomes" id="UP000198924"/>
    </source>
</evidence>
<proteinExistence type="predicted"/>
<dbReference type="AlphaFoldDB" id="A0A1I3TSW1"/>
<protein>
    <submittedName>
        <fullName evidence="2">Uncharacterized protein</fullName>
    </submittedName>
</protein>
<keyword evidence="1" id="KW-0472">Membrane</keyword>
<evidence type="ECO:0000256" key="1">
    <source>
        <dbReference type="SAM" id="Phobius"/>
    </source>
</evidence>
<keyword evidence="1" id="KW-0812">Transmembrane</keyword>
<organism evidence="2 3">
    <name type="scientific">Methylophaga sulfidovorans</name>
    <dbReference type="NCBI Taxonomy" id="45496"/>
    <lineage>
        <taxon>Bacteria</taxon>
        <taxon>Pseudomonadati</taxon>
        <taxon>Pseudomonadota</taxon>
        <taxon>Gammaproteobacteria</taxon>
        <taxon>Thiotrichales</taxon>
        <taxon>Piscirickettsiaceae</taxon>
        <taxon>Methylophaga</taxon>
    </lineage>
</organism>
<dbReference type="EMBL" id="FOSH01000001">
    <property type="protein sequence ID" value="SFJ73702.1"/>
    <property type="molecule type" value="Genomic_DNA"/>
</dbReference>
<dbReference type="STRING" id="45496.SAMN04488079_10112"/>